<feature type="chain" id="PRO_5033989549" evidence="2">
    <location>
        <begin position="21"/>
        <end position="219"/>
    </location>
</feature>
<keyword evidence="4" id="KW-1185">Reference proteome</keyword>
<feature type="signal peptide" evidence="2">
    <location>
        <begin position="1"/>
        <end position="20"/>
    </location>
</feature>
<comment type="caution">
    <text evidence="3">The sequence shown here is derived from an EMBL/GenBank/DDBJ whole genome shotgun (WGS) entry which is preliminary data.</text>
</comment>
<gene>
    <name evidence="3" type="ORF">D9613_007818</name>
</gene>
<dbReference type="AlphaFoldDB" id="A0A8H4QNV3"/>
<evidence type="ECO:0000256" key="2">
    <source>
        <dbReference type="SAM" id="SignalP"/>
    </source>
</evidence>
<evidence type="ECO:0000313" key="3">
    <source>
        <dbReference type="EMBL" id="KAF4613732.1"/>
    </source>
</evidence>
<sequence>MKSAFASLAAILALAATAGAQDDNGFSIATPGPTPVCQPLLINWSGGSPPYFLRYVFGDQPNGTPLLDFGQQTGNSFRWIVNITAGQNIGFTIRDNNGVVKQSAPFPLIASSDQSCLNGGSTGGGSSAGTSSSTTAGGAPGTSAPGGAPGTSAPAGTSAAPSTSNTANPGAGGSSSVTKPPASSSSSANSNQTSAPSSANKVEIGLAGAVGAALLAFLA</sequence>
<keyword evidence="2" id="KW-0732">Signal</keyword>
<dbReference type="EMBL" id="JAACJL010000045">
    <property type="protein sequence ID" value="KAF4613732.1"/>
    <property type="molecule type" value="Genomic_DNA"/>
</dbReference>
<organism evidence="3 4">
    <name type="scientific">Agrocybe pediades</name>
    <dbReference type="NCBI Taxonomy" id="84607"/>
    <lineage>
        <taxon>Eukaryota</taxon>
        <taxon>Fungi</taxon>
        <taxon>Dikarya</taxon>
        <taxon>Basidiomycota</taxon>
        <taxon>Agaricomycotina</taxon>
        <taxon>Agaricomycetes</taxon>
        <taxon>Agaricomycetidae</taxon>
        <taxon>Agaricales</taxon>
        <taxon>Agaricineae</taxon>
        <taxon>Strophariaceae</taxon>
        <taxon>Agrocybe</taxon>
    </lineage>
</organism>
<feature type="region of interest" description="Disordered" evidence="1">
    <location>
        <begin position="117"/>
        <end position="199"/>
    </location>
</feature>
<feature type="compositionally biased region" description="Low complexity" evidence="1">
    <location>
        <begin position="128"/>
        <end position="164"/>
    </location>
</feature>
<reference evidence="3 4" key="1">
    <citation type="submission" date="2019-12" db="EMBL/GenBank/DDBJ databases">
        <authorList>
            <person name="Floudas D."/>
            <person name="Bentzer J."/>
            <person name="Ahren D."/>
            <person name="Johansson T."/>
            <person name="Persson P."/>
            <person name="Tunlid A."/>
        </authorList>
    </citation>
    <scope>NUCLEOTIDE SEQUENCE [LARGE SCALE GENOMIC DNA]</scope>
    <source>
        <strain evidence="3 4">CBS 102.39</strain>
    </source>
</reference>
<protein>
    <submittedName>
        <fullName evidence="3">Uncharacterized protein</fullName>
    </submittedName>
</protein>
<name>A0A8H4QNV3_9AGAR</name>
<accession>A0A8H4QNV3</accession>
<feature type="compositionally biased region" description="Low complexity" evidence="1">
    <location>
        <begin position="174"/>
        <end position="199"/>
    </location>
</feature>
<evidence type="ECO:0000256" key="1">
    <source>
        <dbReference type="SAM" id="MobiDB-lite"/>
    </source>
</evidence>
<proteinExistence type="predicted"/>
<evidence type="ECO:0000313" key="4">
    <source>
        <dbReference type="Proteomes" id="UP000521872"/>
    </source>
</evidence>
<dbReference type="Proteomes" id="UP000521872">
    <property type="component" value="Unassembled WGS sequence"/>
</dbReference>